<accession>A0A4Y9YUD0</accession>
<reference evidence="1 2" key="1">
    <citation type="submission" date="2019-02" db="EMBL/GenBank/DDBJ databases">
        <title>Genome sequencing of the rare red list fungi Dentipellis fragilis.</title>
        <authorList>
            <person name="Buettner E."/>
            <person name="Kellner H."/>
        </authorList>
    </citation>
    <scope>NUCLEOTIDE SEQUENCE [LARGE SCALE GENOMIC DNA]</scope>
    <source>
        <strain evidence="1 2">DSM 105465</strain>
    </source>
</reference>
<dbReference type="OrthoDB" id="3232644at2759"/>
<organism evidence="1 2">
    <name type="scientific">Dentipellis fragilis</name>
    <dbReference type="NCBI Taxonomy" id="205917"/>
    <lineage>
        <taxon>Eukaryota</taxon>
        <taxon>Fungi</taxon>
        <taxon>Dikarya</taxon>
        <taxon>Basidiomycota</taxon>
        <taxon>Agaricomycotina</taxon>
        <taxon>Agaricomycetes</taxon>
        <taxon>Russulales</taxon>
        <taxon>Hericiaceae</taxon>
        <taxon>Dentipellis</taxon>
    </lineage>
</organism>
<dbReference type="InterPro" id="IPR032675">
    <property type="entry name" value="LRR_dom_sf"/>
</dbReference>
<gene>
    <name evidence="1" type="ORF">EVG20_g5634</name>
</gene>
<keyword evidence="2" id="KW-1185">Reference proteome</keyword>
<dbReference type="Proteomes" id="UP000298327">
    <property type="component" value="Unassembled WGS sequence"/>
</dbReference>
<proteinExistence type="predicted"/>
<sequence length="418" mass="47094">MSDHDKLATYHFSLPVETWSEIFEYAIYVPNLVDTDDTDVRGAFVYPNSATPVVPSSLVGLCDPLQPTLNTRSSLALVCKAWHAITTPLLYRLLRIRSYQEMHALAKTFQSSRKQSRSLHLGTFVRHLRIESSVAFGAITALDPLFSCLTRLKILTLNLPYTTMHSRLLLGPLSHCKQTLRRLAISNLRDGILSGGRDGHSLVTVLNSLPHLRSMTICSEAGMMACPCLLPRLPELTFLGAFDCLCHYHHRDTPTFPSLRHLDIQLPVIRRGCITHLLKLQGHLLTSVFMNTFPICRFNTGPLHAACNLLKDHCPKLATLAIMVGPFEAYQHLMLDNFPAVTHFGLLSPRFERNEPERFYPWLAAMGAIPSIRVLRLMDRWISGSVHTAIGSGEESVRTHLKECHYRLEDYDGDTISF</sequence>
<evidence type="ECO:0000313" key="2">
    <source>
        <dbReference type="Proteomes" id="UP000298327"/>
    </source>
</evidence>
<dbReference type="EMBL" id="SEOQ01000340">
    <property type="protein sequence ID" value="TFY65337.1"/>
    <property type="molecule type" value="Genomic_DNA"/>
</dbReference>
<evidence type="ECO:0000313" key="1">
    <source>
        <dbReference type="EMBL" id="TFY65337.1"/>
    </source>
</evidence>
<dbReference type="SUPFAM" id="SSF52047">
    <property type="entry name" value="RNI-like"/>
    <property type="match status" value="1"/>
</dbReference>
<name>A0A4Y9YUD0_9AGAM</name>
<protein>
    <submittedName>
        <fullName evidence="1">Uncharacterized protein</fullName>
    </submittedName>
</protein>
<comment type="caution">
    <text evidence="1">The sequence shown here is derived from an EMBL/GenBank/DDBJ whole genome shotgun (WGS) entry which is preliminary data.</text>
</comment>
<dbReference type="AlphaFoldDB" id="A0A4Y9YUD0"/>
<dbReference type="Gene3D" id="3.80.10.10">
    <property type="entry name" value="Ribonuclease Inhibitor"/>
    <property type="match status" value="1"/>
</dbReference>